<accession>U4PAW9</accession>
<dbReference type="HOGENOM" id="CLU_1397487_0_0_1"/>
<evidence type="ECO:0000313" key="4">
    <source>
        <dbReference type="WormBase" id="C42D4.19"/>
    </source>
</evidence>
<dbReference type="EMBL" id="BX284604">
    <property type="protein sequence ID" value="CDH93026.1"/>
    <property type="molecule type" value="Genomic_DNA"/>
</dbReference>
<keyword evidence="3" id="KW-1185">Reference proteome</keyword>
<name>U4PAW9_CAEEL</name>
<dbReference type="GeneID" id="24104298"/>
<sequence>MTSLSEIYMRHAKPIQEESTKRNKRNSAETSEAAPPSNKKTNSKLAKSSIAKKEQKGNVVTKKSPTEGIAESHQQTLVDAVSNRKYSLRAKNNVPPHRLLRENEPSKPELVVADAGEYMESCGVGPVEVENSDKGEVVAGNNVEEGIPEPEVEGEDEQRVEEEVEEAEVEEEAATVRTDESAEIALPRKTYELVI</sequence>
<evidence type="ECO:0000313" key="2">
    <source>
        <dbReference type="EMBL" id="CDH93026.1"/>
    </source>
</evidence>
<feature type="region of interest" description="Disordered" evidence="1">
    <location>
        <begin position="1"/>
        <end position="107"/>
    </location>
</feature>
<dbReference type="RefSeq" id="NP_001294320.1">
    <property type="nucleotide sequence ID" value="NM_001307391.1"/>
</dbReference>
<protein>
    <submittedName>
        <fullName evidence="2">Uncharacterized protein</fullName>
    </submittedName>
</protein>
<dbReference type="Bgee" id="WBGene00235295">
    <property type="expression patterns" value="Expressed in adult organism"/>
</dbReference>
<dbReference type="KEGG" id="cel:CELE_C42D4.19"/>
<gene>
    <name evidence="2 4" type="ORF">C42D4.19</name>
    <name evidence="2" type="ORF">CELE_C42D4.19</name>
</gene>
<dbReference type="AlphaFoldDB" id="U4PAW9"/>
<organism evidence="2 3">
    <name type="scientific">Caenorhabditis elegans</name>
    <dbReference type="NCBI Taxonomy" id="6239"/>
    <lineage>
        <taxon>Eukaryota</taxon>
        <taxon>Metazoa</taxon>
        <taxon>Ecdysozoa</taxon>
        <taxon>Nematoda</taxon>
        <taxon>Chromadorea</taxon>
        <taxon>Rhabditida</taxon>
        <taxon>Rhabditina</taxon>
        <taxon>Rhabditomorpha</taxon>
        <taxon>Rhabditoidea</taxon>
        <taxon>Rhabditidae</taxon>
        <taxon>Peloderinae</taxon>
        <taxon>Caenorhabditis</taxon>
    </lineage>
</organism>
<dbReference type="WormBase" id="C42D4.19">
    <property type="protein sequence ID" value="CE48593"/>
    <property type="gene ID" value="WBGene00235295"/>
</dbReference>
<evidence type="ECO:0000313" key="3">
    <source>
        <dbReference type="Proteomes" id="UP000001940"/>
    </source>
</evidence>
<dbReference type="Proteomes" id="UP000001940">
    <property type="component" value="Chromosome IV"/>
</dbReference>
<evidence type="ECO:0000256" key="1">
    <source>
        <dbReference type="SAM" id="MobiDB-lite"/>
    </source>
</evidence>
<dbReference type="InParanoid" id="U4PAW9"/>
<dbReference type="AGR" id="WB:WBGene00235295"/>
<dbReference type="CTD" id="24104298"/>
<reference evidence="2 3" key="1">
    <citation type="journal article" date="1998" name="Science">
        <title>Genome sequence of the nematode C. elegans: a platform for investigating biology.</title>
        <authorList>
            <consortium name="The C. elegans sequencing consortium"/>
            <person name="Sulson J.E."/>
            <person name="Waterston R."/>
        </authorList>
    </citation>
    <scope>NUCLEOTIDE SEQUENCE [LARGE SCALE GENOMIC DNA]</scope>
    <source>
        <strain evidence="2 3">Bristol N2</strain>
    </source>
</reference>
<dbReference type="PaxDb" id="6239-C42D4.19"/>
<proteinExistence type="predicted"/>